<dbReference type="RefSeq" id="WP_214434543.1">
    <property type="nucleotide sequence ID" value="NZ_CAWPUQ010000124.1"/>
</dbReference>
<sequence length="113" mass="12339">MANLKSYLLTIDGINYALHLDSNVYEGIKDMVGLSDMPSPAPASLRQTSIAELEKNGLAHKISVGLATTQDGKITKRKTVMCPSTKPFKNMIGKQITSLYVKSASVKTHRNFV</sequence>
<dbReference type="Proteomes" id="UP000662314">
    <property type="component" value="Unassembled WGS sequence"/>
</dbReference>
<dbReference type="AlphaFoldDB" id="A0A8J7I9W0"/>
<name>A0A8J7I9W0_9NOST</name>
<accession>A0A8J7I9W0</accession>
<dbReference type="EMBL" id="JAECZA010000205">
    <property type="protein sequence ID" value="MBH8575781.1"/>
    <property type="molecule type" value="Genomic_DNA"/>
</dbReference>
<gene>
    <name evidence="1" type="ORF">I8752_22810</name>
</gene>
<keyword evidence="2" id="KW-1185">Reference proteome</keyword>
<comment type="caution">
    <text evidence="1">The sequence shown here is derived from an EMBL/GenBank/DDBJ whole genome shotgun (WGS) entry which is preliminary data.</text>
</comment>
<evidence type="ECO:0000313" key="1">
    <source>
        <dbReference type="EMBL" id="MBH8575781.1"/>
    </source>
</evidence>
<organism evidence="1 2">
    <name type="scientific">Dendronalium phyllosphericum CENA369</name>
    <dbReference type="NCBI Taxonomy" id="1725256"/>
    <lineage>
        <taxon>Bacteria</taxon>
        <taxon>Bacillati</taxon>
        <taxon>Cyanobacteriota</taxon>
        <taxon>Cyanophyceae</taxon>
        <taxon>Nostocales</taxon>
        <taxon>Nostocaceae</taxon>
        <taxon>Dendronalium</taxon>
        <taxon>Dendronalium phyllosphericum</taxon>
    </lineage>
</organism>
<evidence type="ECO:0000313" key="2">
    <source>
        <dbReference type="Proteomes" id="UP000662314"/>
    </source>
</evidence>
<protein>
    <submittedName>
        <fullName evidence="1">Uncharacterized protein</fullName>
    </submittedName>
</protein>
<proteinExistence type="predicted"/>
<reference evidence="1 2" key="1">
    <citation type="journal article" date="2021" name="Int. J. Syst. Evol. Microbiol.">
        <title>Amazonocrinis nigriterrae gen. nov., sp. nov., Atlanticothrix silvestris gen. nov., sp. nov. and Dendronalium phyllosphericum gen. nov., sp. nov., nostocacean cyanobacteria from Brazilian environments.</title>
        <authorList>
            <person name="Alvarenga D.O."/>
            <person name="Andreote A.P.D."/>
            <person name="Branco L.H.Z."/>
            <person name="Delbaje E."/>
            <person name="Cruz R.B."/>
            <person name="Varani A.M."/>
            <person name="Fiore M.F."/>
        </authorList>
    </citation>
    <scope>NUCLEOTIDE SEQUENCE [LARGE SCALE GENOMIC DNA]</scope>
    <source>
        <strain evidence="1 2">CENA369</strain>
    </source>
</reference>